<name>X1SE36_9ZZZZ</name>
<comment type="caution">
    <text evidence="1">The sequence shown here is derived from an EMBL/GenBank/DDBJ whole genome shotgun (WGS) entry which is preliminary data.</text>
</comment>
<feature type="non-terminal residue" evidence="1">
    <location>
        <position position="338"/>
    </location>
</feature>
<sequence length="338" mass="37421">MRKNTILLFCFAAVVVASVGICNGASPYVKWKNGPSRQGSFFPICVWLQSPRNAKRYKEAGFNTYVGLWKGPTEEQLAELKRAGMKVICGQNEVGLKHVDDPIIVGWMHGDEPDNAQSLGGGKGYGPPIRPERIVEDYERIHRADPSHPVILNLGQGVAWDGWHGRGVRTNHPEDYPQYVKGCDIASFDIYPAVHSKPQVAGKLWYVGRGVERLVKWTEGKKVVWNCIECTRIKNPKAKATPHQVRCEVWMSIVHGSMGLIYFVHEWEPRFNESALLSDARMLSAVAAINRQITELAPVLNSATIKDAVSVSSGNSDVPVAVMAKRHGGATYVFAVCM</sequence>
<evidence type="ECO:0000313" key="1">
    <source>
        <dbReference type="EMBL" id="GAI77401.1"/>
    </source>
</evidence>
<proteinExistence type="predicted"/>
<evidence type="ECO:0008006" key="2">
    <source>
        <dbReference type="Google" id="ProtNLM"/>
    </source>
</evidence>
<dbReference type="AlphaFoldDB" id="X1SE36"/>
<dbReference type="SUPFAM" id="SSF51445">
    <property type="entry name" value="(Trans)glycosidases"/>
    <property type="match status" value="1"/>
</dbReference>
<dbReference type="Gene3D" id="3.20.20.80">
    <property type="entry name" value="Glycosidases"/>
    <property type="match status" value="1"/>
</dbReference>
<accession>X1SE36</accession>
<dbReference type="InterPro" id="IPR017853">
    <property type="entry name" value="GH"/>
</dbReference>
<protein>
    <recommendedName>
        <fullName evidence="2">Glycoside hydrolase family 42 N-terminal domain-containing protein</fullName>
    </recommendedName>
</protein>
<reference evidence="1" key="1">
    <citation type="journal article" date="2014" name="Front. Microbiol.">
        <title>High frequency of phylogenetically diverse reductive dehalogenase-homologous genes in deep subseafloor sedimentary metagenomes.</title>
        <authorList>
            <person name="Kawai M."/>
            <person name="Futagami T."/>
            <person name="Toyoda A."/>
            <person name="Takaki Y."/>
            <person name="Nishi S."/>
            <person name="Hori S."/>
            <person name="Arai W."/>
            <person name="Tsubouchi T."/>
            <person name="Morono Y."/>
            <person name="Uchiyama I."/>
            <person name="Ito T."/>
            <person name="Fujiyama A."/>
            <person name="Inagaki F."/>
            <person name="Takami H."/>
        </authorList>
    </citation>
    <scope>NUCLEOTIDE SEQUENCE</scope>
    <source>
        <strain evidence="1">Expedition CK06-06</strain>
    </source>
</reference>
<dbReference type="EMBL" id="BARW01007874">
    <property type="protein sequence ID" value="GAI77401.1"/>
    <property type="molecule type" value="Genomic_DNA"/>
</dbReference>
<organism evidence="1">
    <name type="scientific">marine sediment metagenome</name>
    <dbReference type="NCBI Taxonomy" id="412755"/>
    <lineage>
        <taxon>unclassified sequences</taxon>
        <taxon>metagenomes</taxon>
        <taxon>ecological metagenomes</taxon>
    </lineage>
</organism>
<gene>
    <name evidence="1" type="ORF">S12H4_16296</name>
</gene>